<dbReference type="AlphaFoldDB" id="A0A1F6PBH0"/>
<name>A0A1F6PBH0_9BACT</name>
<organism evidence="1 2">
    <name type="scientific">Candidatus Magasanikbacteria bacterium RIFOXYD1_FULL_40_23</name>
    <dbReference type="NCBI Taxonomy" id="1798705"/>
    <lineage>
        <taxon>Bacteria</taxon>
        <taxon>Candidatus Magasanikiibacteriota</taxon>
    </lineage>
</organism>
<gene>
    <name evidence="1" type="ORF">A2563_01760</name>
</gene>
<dbReference type="STRING" id="1798705.A2563_01760"/>
<accession>A0A1F6PBH0</accession>
<dbReference type="Proteomes" id="UP000176634">
    <property type="component" value="Unassembled WGS sequence"/>
</dbReference>
<dbReference type="EMBL" id="MFRA01000001">
    <property type="protein sequence ID" value="OGH93313.1"/>
    <property type="molecule type" value="Genomic_DNA"/>
</dbReference>
<evidence type="ECO:0000313" key="2">
    <source>
        <dbReference type="Proteomes" id="UP000176634"/>
    </source>
</evidence>
<protein>
    <submittedName>
        <fullName evidence="1">Uncharacterized protein</fullName>
    </submittedName>
</protein>
<sequence length="156" mass="17610">MLALAIVLGVLLAFFAPVAIFLGTEFLKKFRCMYVFTKNSDQMISWYHIGDGFRKKGMYNIVLRGQKPFTALVGFKLDIPVLGYSGYDYYGVVHSDSSGVAVISTYLGKGFCTFQFFVNTNMETNPIHATSSDEDQTLTPHVVYPPHWYQRVGFYG</sequence>
<proteinExistence type="predicted"/>
<evidence type="ECO:0000313" key="1">
    <source>
        <dbReference type="EMBL" id="OGH93313.1"/>
    </source>
</evidence>
<comment type="caution">
    <text evidence="1">The sequence shown here is derived from an EMBL/GenBank/DDBJ whole genome shotgun (WGS) entry which is preliminary data.</text>
</comment>
<reference evidence="1 2" key="1">
    <citation type="journal article" date="2016" name="Nat. Commun.">
        <title>Thousands of microbial genomes shed light on interconnected biogeochemical processes in an aquifer system.</title>
        <authorList>
            <person name="Anantharaman K."/>
            <person name="Brown C.T."/>
            <person name="Hug L.A."/>
            <person name="Sharon I."/>
            <person name="Castelle C.J."/>
            <person name="Probst A.J."/>
            <person name="Thomas B.C."/>
            <person name="Singh A."/>
            <person name="Wilkins M.J."/>
            <person name="Karaoz U."/>
            <person name="Brodie E.L."/>
            <person name="Williams K.H."/>
            <person name="Hubbard S.S."/>
            <person name="Banfield J.F."/>
        </authorList>
    </citation>
    <scope>NUCLEOTIDE SEQUENCE [LARGE SCALE GENOMIC DNA]</scope>
</reference>